<evidence type="ECO:0000256" key="1">
    <source>
        <dbReference type="ARBA" id="ARBA00023239"/>
    </source>
</evidence>
<dbReference type="SUPFAM" id="SSF51556">
    <property type="entry name" value="Metallo-dependent hydrolases"/>
    <property type="match status" value="1"/>
</dbReference>
<evidence type="ECO:0000259" key="2">
    <source>
        <dbReference type="Pfam" id="PF04909"/>
    </source>
</evidence>
<dbReference type="GO" id="GO:0005737">
    <property type="term" value="C:cytoplasm"/>
    <property type="evidence" value="ECO:0007669"/>
    <property type="project" value="TreeGrafter"/>
</dbReference>
<dbReference type="Pfam" id="PF04909">
    <property type="entry name" value="Amidohydro_2"/>
    <property type="match status" value="1"/>
</dbReference>
<dbReference type="InterPro" id="IPR006680">
    <property type="entry name" value="Amidohydro-rel"/>
</dbReference>
<reference evidence="3 4" key="1">
    <citation type="submission" date="2020-02" db="EMBL/GenBank/DDBJ databases">
        <title>Complete genome sequence of Pseudomonas multiresinivorans ORNL1.</title>
        <authorList>
            <person name="Podar M."/>
        </authorList>
    </citation>
    <scope>NUCLEOTIDE SEQUENCE [LARGE SCALE GENOMIC DNA]</scope>
    <source>
        <strain evidence="4">populi</strain>
    </source>
</reference>
<proteinExistence type="predicted"/>
<feature type="domain" description="Amidohydrolase-related" evidence="2">
    <location>
        <begin position="43"/>
        <end position="348"/>
    </location>
</feature>
<dbReference type="PANTHER" id="PTHR21240:SF28">
    <property type="entry name" value="ISO-OROTATE DECARBOXYLASE (EUROFUNG)"/>
    <property type="match status" value="1"/>
</dbReference>
<evidence type="ECO:0000313" key="4">
    <source>
        <dbReference type="Proteomes" id="UP000502549"/>
    </source>
</evidence>
<keyword evidence="3" id="KW-0378">Hydrolase</keyword>
<accession>A0A7Z3GU88</accession>
<protein>
    <submittedName>
        <fullName evidence="3">Amidohydrolase</fullName>
    </submittedName>
</protein>
<dbReference type="GO" id="GO:0016831">
    <property type="term" value="F:carboxy-lyase activity"/>
    <property type="evidence" value="ECO:0007669"/>
    <property type="project" value="InterPro"/>
</dbReference>
<evidence type="ECO:0000313" key="3">
    <source>
        <dbReference type="EMBL" id="QJP12005.1"/>
    </source>
</evidence>
<dbReference type="GO" id="GO:0016787">
    <property type="term" value="F:hydrolase activity"/>
    <property type="evidence" value="ECO:0007669"/>
    <property type="project" value="UniProtKB-KW"/>
</dbReference>
<dbReference type="AlphaFoldDB" id="A0A7Z3GU88"/>
<dbReference type="KEGG" id="pmui:G4G71_12935"/>
<name>A0A7Z3GU88_9PSED</name>
<keyword evidence="1" id="KW-0456">Lyase</keyword>
<keyword evidence="4" id="KW-1185">Reference proteome</keyword>
<gene>
    <name evidence="3" type="ORF">G4G71_12935</name>
</gene>
<dbReference type="Proteomes" id="UP000502549">
    <property type="component" value="Chromosome"/>
</dbReference>
<dbReference type="Gene3D" id="3.20.20.140">
    <property type="entry name" value="Metal-dependent hydrolases"/>
    <property type="match status" value="1"/>
</dbReference>
<organism evidence="3 4">
    <name type="scientific">Pseudomonas multiresinivorans</name>
    <dbReference type="NCBI Taxonomy" id="95301"/>
    <lineage>
        <taxon>Bacteria</taxon>
        <taxon>Pseudomonadati</taxon>
        <taxon>Pseudomonadota</taxon>
        <taxon>Gammaproteobacteria</taxon>
        <taxon>Pseudomonadales</taxon>
        <taxon>Pseudomonadaceae</taxon>
        <taxon>Pseudomonas</taxon>
    </lineage>
</organism>
<dbReference type="GO" id="GO:0019748">
    <property type="term" value="P:secondary metabolic process"/>
    <property type="evidence" value="ECO:0007669"/>
    <property type="project" value="TreeGrafter"/>
</dbReference>
<sequence length="390" mass="41319">MGAGVLASASLLAAELPALSPTGAPSDAVAPAQRPSPLAPGRIDVHHHILPPFYAEALRRQGLDKVAGVALPEWSAQRSLELLDGQGLQTAITSISSPGVWFGNDRAAAELARRCNEFAAELCQRHAGRFGSFACVPLPATEVACSEALHALDVLKADGLVLLASNDGVFLGDARFDELMAELDQRGATVFLHPNLHPSSQTLGLAAPGFLLEFVCDTTRAAVNLILSGTLERYPRIRWILAHAGGFLPYAAWRVSLANALPQFAEQAPLGVMTYLRRFYFDTALAPAAPSMAVLRELVEPGQVLFGSDFPFAPQALVAEQVSTLAASRVWSTADLAGIGRGHALSLFPRFAAPGEAVAVALPYESESTLHWLGRSAGKPFAALAQHLKD</sequence>
<dbReference type="InterPro" id="IPR032466">
    <property type="entry name" value="Metal_Hydrolase"/>
</dbReference>
<dbReference type="EMBL" id="CP048833">
    <property type="protein sequence ID" value="QJP12005.1"/>
    <property type="molecule type" value="Genomic_DNA"/>
</dbReference>
<dbReference type="PANTHER" id="PTHR21240">
    <property type="entry name" value="2-AMINO-3-CARBOXYLMUCONATE-6-SEMIALDEHYDE DECARBOXYLASE"/>
    <property type="match status" value="1"/>
</dbReference>
<dbReference type="InterPro" id="IPR032465">
    <property type="entry name" value="ACMSD"/>
</dbReference>